<feature type="domain" description="TRF2/HOY1 PH-like" evidence="2">
    <location>
        <begin position="133"/>
        <end position="251"/>
    </location>
</feature>
<protein>
    <recommendedName>
        <fullName evidence="2">TRF2/HOY1 PH-like domain-containing protein</fullName>
    </recommendedName>
</protein>
<feature type="compositionally biased region" description="Basic and acidic residues" evidence="1">
    <location>
        <begin position="56"/>
        <end position="65"/>
    </location>
</feature>
<feature type="region of interest" description="Disordered" evidence="1">
    <location>
        <begin position="92"/>
        <end position="128"/>
    </location>
</feature>
<keyword evidence="4" id="KW-1185">Reference proteome</keyword>
<dbReference type="InterPro" id="IPR057939">
    <property type="entry name" value="TRF2_HOY1_PH"/>
</dbReference>
<sequence>MSSESEESVFWNDKTYGYEGTFPSEFEHSYRNTRWFEAANQSAINQYESGTKRTRFSPESHHQEGGADSSEQSSPLGLTLRKTPSFLNLVQTSLSQGKKPPPAAAAERPKKDDMGSSSSSSSSTTPEKLKASNFPAIFIKIGVWQRTTRNEGDLTAKLYYAKRKLVWEVLDGALKSKIEVQWSDIIAIRATTFENEPGTLEIELNQPPSFYREINPQPRKHTLWQQASDFTGGQAPIWRRHYVRFPPGILDRHYEKLLQCDQRLFALSQKPFPSHESPYFDPTMFGISELSIGFSGYGSPYLHRPYPTAAAPIALNPAFPGVYPTDFPFRLARRSNQFSAPPHSPWGQGTPFNITPPGNDVFSYQSYQQQQPNVGLINDIESHLMGEPQVGSSEEGTFGGRGVESSTVDVTYDANISGTNYQGNSGPGPDELIHYRRYNMDSGMLDGEYREMSFNWMPAGQPDDDTADEQMGNNDSLPPFVFPDPDDDDPSDEHIF</sequence>
<proteinExistence type="predicted"/>
<name>A0A9N7NQ44_STRHE</name>
<evidence type="ECO:0000256" key="1">
    <source>
        <dbReference type="SAM" id="MobiDB-lite"/>
    </source>
</evidence>
<dbReference type="AlphaFoldDB" id="A0A9N7NQ44"/>
<gene>
    <name evidence="3" type="ORF">SHERM_02467</name>
</gene>
<comment type="caution">
    <text evidence="3">The sequence shown here is derived from an EMBL/GenBank/DDBJ whole genome shotgun (WGS) entry which is preliminary data.</text>
</comment>
<feature type="region of interest" description="Disordered" evidence="1">
    <location>
        <begin position="455"/>
        <end position="496"/>
    </location>
</feature>
<feature type="compositionally biased region" description="Acidic residues" evidence="1">
    <location>
        <begin position="484"/>
        <end position="496"/>
    </location>
</feature>
<dbReference type="Pfam" id="PF24818">
    <property type="entry name" value="PH_TRF2_HOY1"/>
    <property type="match status" value="1"/>
</dbReference>
<evidence type="ECO:0000259" key="2">
    <source>
        <dbReference type="Pfam" id="PF24818"/>
    </source>
</evidence>
<dbReference type="OrthoDB" id="6159439at2759"/>
<dbReference type="Proteomes" id="UP001153555">
    <property type="component" value="Unassembled WGS sequence"/>
</dbReference>
<organism evidence="3 4">
    <name type="scientific">Striga hermonthica</name>
    <name type="common">Purple witchweed</name>
    <name type="synonym">Buchnera hermonthica</name>
    <dbReference type="NCBI Taxonomy" id="68872"/>
    <lineage>
        <taxon>Eukaryota</taxon>
        <taxon>Viridiplantae</taxon>
        <taxon>Streptophyta</taxon>
        <taxon>Embryophyta</taxon>
        <taxon>Tracheophyta</taxon>
        <taxon>Spermatophyta</taxon>
        <taxon>Magnoliopsida</taxon>
        <taxon>eudicotyledons</taxon>
        <taxon>Gunneridae</taxon>
        <taxon>Pentapetalae</taxon>
        <taxon>asterids</taxon>
        <taxon>lamiids</taxon>
        <taxon>Lamiales</taxon>
        <taxon>Orobanchaceae</taxon>
        <taxon>Buchnereae</taxon>
        <taxon>Striga</taxon>
    </lineage>
</organism>
<reference evidence="3" key="1">
    <citation type="submission" date="2019-12" db="EMBL/GenBank/DDBJ databases">
        <authorList>
            <person name="Scholes J."/>
        </authorList>
    </citation>
    <scope>NUCLEOTIDE SEQUENCE</scope>
</reference>
<evidence type="ECO:0000313" key="4">
    <source>
        <dbReference type="Proteomes" id="UP001153555"/>
    </source>
</evidence>
<evidence type="ECO:0000313" key="3">
    <source>
        <dbReference type="EMBL" id="CAA0834655.1"/>
    </source>
</evidence>
<accession>A0A9N7NQ44</accession>
<dbReference type="PANTHER" id="PTHR33494:SF5">
    <property type="entry name" value="F10A16.6 PROTEIN"/>
    <property type="match status" value="1"/>
</dbReference>
<feature type="region of interest" description="Disordered" evidence="1">
    <location>
        <begin position="46"/>
        <end position="77"/>
    </location>
</feature>
<dbReference type="EMBL" id="CACSLK010028053">
    <property type="protein sequence ID" value="CAA0834655.1"/>
    <property type="molecule type" value="Genomic_DNA"/>
</dbReference>
<dbReference type="PANTHER" id="PTHR33494">
    <property type="entry name" value="OS02G0793800 PROTEIN"/>
    <property type="match status" value="1"/>
</dbReference>